<evidence type="ECO:0000313" key="14">
    <source>
        <dbReference type="Proteomes" id="UP000030451"/>
    </source>
</evidence>
<evidence type="ECO:0000256" key="4">
    <source>
        <dbReference type="ARBA" id="ARBA00022730"/>
    </source>
</evidence>
<evidence type="ECO:0000256" key="3">
    <source>
        <dbReference type="ARBA" id="ARBA00022723"/>
    </source>
</evidence>
<name>A0A0A5I1S6_PHOS4</name>
<keyword evidence="5 10" id="KW-0547">Nucleotide-binding</keyword>
<keyword evidence="3 10" id="KW-0479">Metal-binding</keyword>
<evidence type="ECO:0000256" key="6">
    <source>
        <dbReference type="ARBA" id="ARBA00022801"/>
    </source>
</evidence>
<keyword evidence="2 10" id="KW-0690">Ribosome biogenesis</keyword>
<keyword evidence="1 10" id="KW-0963">Cytoplasm</keyword>
<comment type="function">
    <text evidence="10">One of several proteins that assist in the late maturation steps of the functional core of the 30S ribosomal subunit. Helps release RbfA from mature subunits. May play a role in the assembly of ribosomal proteins into the subunit. Circularly permuted GTPase that catalyzes slow GTP hydrolysis, GTPase activity is stimulated by the 30S ribosomal subunit.</text>
</comment>
<dbReference type="Gene3D" id="3.40.50.300">
    <property type="entry name" value="P-loop containing nucleotide triphosphate hydrolases"/>
    <property type="match status" value="1"/>
</dbReference>
<dbReference type="Pfam" id="PF03193">
    <property type="entry name" value="RsgA_GTPase"/>
    <property type="match status" value="1"/>
</dbReference>
<dbReference type="CDD" id="cd01854">
    <property type="entry name" value="YjeQ_EngC"/>
    <property type="match status" value="1"/>
</dbReference>
<dbReference type="InterPro" id="IPR010914">
    <property type="entry name" value="RsgA_GTPase_dom"/>
</dbReference>
<dbReference type="GO" id="GO:0046872">
    <property type="term" value="F:metal ion binding"/>
    <property type="evidence" value="ECO:0007669"/>
    <property type="project" value="UniProtKB-KW"/>
</dbReference>
<evidence type="ECO:0000256" key="8">
    <source>
        <dbReference type="ARBA" id="ARBA00022884"/>
    </source>
</evidence>
<dbReference type="GO" id="GO:0005737">
    <property type="term" value="C:cytoplasm"/>
    <property type="evidence" value="ECO:0007669"/>
    <property type="project" value="UniProtKB-SubCell"/>
</dbReference>
<dbReference type="PANTHER" id="PTHR32120:SF10">
    <property type="entry name" value="SMALL RIBOSOMAL SUBUNIT BIOGENESIS GTPASE RSGA"/>
    <property type="match status" value="1"/>
</dbReference>
<keyword evidence="6 10" id="KW-0378">Hydrolase</keyword>
<keyword evidence="7 10" id="KW-0862">Zinc</keyword>
<keyword evidence="4 10" id="KW-0699">rRNA-binding</keyword>
<dbReference type="InterPro" id="IPR027417">
    <property type="entry name" value="P-loop_NTPase"/>
</dbReference>
<dbReference type="PROSITE" id="PS51721">
    <property type="entry name" value="G_CP"/>
    <property type="match status" value="1"/>
</dbReference>
<dbReference type="NCBIfam" id="TIGR00157">
    <property type="entry name" value="ribosome small subunit-dependent GTPase A"/>
    <property type="match status" value="1"/>
</dbReference>
<feature type="binding site" evidence="10">
    <location>
        <position position="287"/>
    </location>
    <ligand>
        <name>Zn(2+)</name>
        <dbReference type="ChEBI" id="CHEBI:29105"/>
    </ligand>
</feature>
<dbReference type="GO" id="GO:0005525">
    <property type="term" value="F:GTP binding"/>
    <property type="evidence" value="ECO:0007669"/>
    <property type="project" value="UniProtKB-UniRule"/>
</dbReference>
<feature type="binding site" evidence="10">
    <location>
        <begin position="193"/>
        <end position="201"/>
    </location>
    <ligand>
        <name>GTP</name>
        <dbReference type="ChEBI" id="CHEBI:37565"/>
    </ligand>
</feature>
<feature type="binding site" evidence="10">
    <location>
        <position position="274"/>
    </location>
    <ligand>
        <name>Zn(2+)</name>
        <dbReference type="ChEBI" id="CHEBI:29105"/>
    </ligand>
</feature>
<accession>A0A0A5I1S6</accession>
<organism evidence="13 14">
    <name type="scientific">Photobacterium sp. (strain ATCC 43367)</name>
    <dbReference type="NCBI Taxonomy" id="379097"/>
    <lineage>
        <taxon>Bacteria</taxon>
        <taxon>Pseudomonadati</taxon>
        <taxon>Pseudomonadota</taxon>
        <taxon>Gammaproteobacteria</taxon>
        <taxon>Vibrionales</taxon>
        <taxon>Vibrionaceae</taxon>
        <taxon>Vibrio</taxon>
        <taxon>Vibrio oreintalis group</taxon>
    </lineage>
</organism>
<evidence type="ECO:0000256" key="10">
    <source>
        <dbReference type="HAMAP-Rule" id="MF_01820"/>
    </source>
</evidence>
<comment type="similarity">
    <text evidence="10">Belongs to the TRAFAC class YlqF/YawG GTPase family. RsgA subfamily.</text>
</comment>
<dbReference type="Proteomes" id="UP000030451">
    <property type="component" value="Unassembled WGS sequence"/>
</dbReference>
<dbReference type="EMBL" id="JRWP01000004">
    <property type="protein sequence ID" value="KGY09709.1"/>
    <property type="molecule type" value="Genomic_DNA"/>
</dbReference>
<dbReference type="HAMAP" id="MF_01820">
    <property type="entry name" value="GTPase_RsgA"/>
    <property type="match status" value="1"/>
</dbReference>
<dbReference type="GO" id="GO:0042274">
    <property type="term" value="P:ribosomal small subunit biogenesis"/>
    <property type="evidence" value="ECO:0007669"/>
    <property type="project" value="UniProtKB-UniRule"/>
</dbReference>
<evidence type="ECO:0000313" key="13">
    <source>
        <dbReference type="EMBL" id="KGY09709.1"/>
    </source>
</evidence>
<evidence type="ECO:0000256" key="7">
    <source>
        <dbReference type="ARBA" id="ARBA00022833"/>
    </source>
</evidence>
<dbReference type="PANTHER" id="PTHR32120">
    <property type="entry name" value="SMALL RIBOSOMAL SUBUNIT BIOGENESIS GTPASE RSGA"/>
    <property type="match status" value="1"/>
</dbReference>
<gene>
    <name evidence="10" type="primary">rsgA</name>
    <name evidence="13" type="ORF">NM06_02005</name>
</gene>
<dbReference type="EC" id="3.6.1.-" evidence="10"/>
<protein>
    <recommendedName>
        <fullName evidence="10">Small ribosomal subunit biogenesis GTPase RsgA</fullName>
        <ecNumber evidence="10">3.6.1.-</ecNumber>
    </recommendedName>
</protein>
<feature type="binding site" evidence="10">
    <location>
        <position position="279"/>
    </location>
    <ligand>
        <name>Zn(2+)</name>
        <dbReference type="ChEBI" id="CHEBI:29105"/>
    </ligand>
</feature>
<sequence>MGNEHPSLQQLGWKPYFQQQLDLTELETQSIGRVIEQHRSQVIVMTDSGRVTLTLTPKSDRVCVGDWVTFDDQHRLSRVLERRSLFQRKAAGSKLDTQLIAANIDSVFIVCSLNDDFNLNRIERYLALAKEAEVEPIIVLTKADQCEEVSEKQSQVQKLDPLLLVHAINALDAEHLNELSGYCATGKTIALLGSSGVGKSTLVNGLMGKETMATGAIREDDSKGRHTTTYRSLQWLPHGGLLMDTPGMRELQLSACEQGISEAFSEITELAEQCKFSDCSHTSEPGCAILRALEEGKLEQRRLDSYLKLMREQAFNSATLAEKRAKDKAFGKMVNTVQQQSRSFKQGR</sequence>
<dbReference type="SUPFAM" id="SSF52540">
    <property type="entry name" value="P-loop containing nucleoside triphosphate hydrolases"/>
    <property type="match status" value="1"/>
</dbReference>
<evidence type="ECO:0000256" key="2">
    <source>
        <dbReference type="ARBA" id="ARBA00022517"/>
    </source>
</evidence>
<feature type="binding site" evidence="10">
    <location>
        <position position="281"/>
    </location>
    <ligand>
        <name>Zn(2+)</name>
        <dbReference type="ChEBI" id="CHEBI:29105"/>
    </ligand>
</feature>
<dbReference type="GO" id="GO:0019843">
    <property type="term" value="F:rRNA binding"/>
    <property type="evidence" value="ECO:0007669"/>
    <property type="project" value="UniProtKB-KW"/>
</dbReference>
<evidence type="ECO:0000259" key="12">
    <source>
        <dbReference type="PROSITE" id="PS51721"/>
    </source>
</evidence>
<dbReference type="InterPro" id="IPR030378">
    <property type="entry name" value="G_CP_dom"/>
</dbReference>
<dbReference type="Gene3D" id="1.10.40.50">
    <property type="entry name" value="Probable gtpase engc, domain 3"/>
    <property type="match status" value="1"/>
</dbReference>
<dbReference type="STRING" id="379097.SE23_00570"/>
<evidence type="ECO:0000256" key="5">
    <source>
        <dbReference type="ARBA" id="ARBA00022741"/>
    </source>
</evidence>
<keyword evidence="9 10" id="KW-0342">GTP-binding</keyword>
<evidence type="ECO:0000256" key="1">
    <source>
        <dbReference type="ARBA" id="ARBA00022490"/>
    </source>
</evidence>
<dbReference type="RefSeq" id="WP_038187456.1">
    <property type="nucleotide sequence ID" value="NZ_JRWP01000004.1"/>
</dbReference>
<dbReference type="PROSITE" id="PS50936">
    <property type="entry name" value="ENGC_GTPASE"/>
    <property type="match status" value="1"/>
</dbReference>
<dbReference type="InterPro" id="IPR004881">
    <property type="entry name" value="Ribosome_biogen_GTPase_RsgA"/>
</dbReference>
<keyword evidence="8 10" id="KW-0694">RNA-binding</keyword>
<proteinExistence type="inferred from homology"/>
<comment type="caution">
    <text evidence="13">The sequence shown here is derived from an EMBL/GenBank/DDBJ whole genome shotgun (WGS) entry which is preliminary data.</text>
</comment>
<comment type="subcellular location">
    <subcellularLocation>
        <location evidence="10">Cytoplasm</location>
    </subcellularLocation>
</comment>
<dbReference type="AlphaFoldDB" id="A0A0A5I1S6"/>
<evidence type="ECO:0000259" key="11">
    <source>
        <dbReference type="PROSITE" id="PS50936"/>
    </source>
</evidence>
<dbReference type="OrthoDB" id="9809485at2"/>
<feature type="binding site" evidence="10">
    <location>
        <begin position="141"/>
        <end position="144"/>
    </location>
    <ligand>
        <name>GTP</name>
        <dbReference type="ChEBI" id="CHEBI:37565"/>
    </ligand>
</feature>
<comment type="subunit">
    <text evidence="10">Monomer. Associates with 30S ribosomal subunit, binds 16S rRNA.</text>
</comment>
<reference evidence="13 14" key="1">
    <citation type="submission" date="2014-10" db="EMBL/GenBank/DDBJ databases">
        <title>Genome sequencing of Vibrio sinaloensis T08.</title>
        <authorList>
            <person name="Chan K.-G."/>
            <person name="Mohamad N.I."/>
        </authorList>
    </citation>
    <scope>NUCLEOTIDE SEQUENCE [LARGE SCALE GENOMIC DNA]</scope>
    <source>
        <strain evidence="13 14">T08</strain>
    </source>
</reference>
<feature type="domain" description="EngC GTPase" evidence="11">
    <location>
        <begin position="102"/>
        <end position="249"/>
    </location>
</feature>
<evidence type="ECO:0000256" key="9">
    <source>
        <dbReference type="ARBA" id="ARBA00023134"/>
    </source>
</evidence>
<feature type="domain" description="CP-type G" evidence="12">
    <location>
        <begin position="93"/>
        <end position="251"/>
    </location>
</feature>
<dbReference type="GO" id="GO:0003924">
    <property type="term" value="F:GTPase activity"/>
    <property type="evidence" value="ECO:0007669"/>
    <property type="project" value="UniProtKB-UniRule"/>
</dbReference>
<comment type="cofactor">
    <cofactor evidence="10">
        <name>Zn(2+)</name>
        <dbReference type="ChEBI" id="CHEBI:29105"/>
    </cofactor>
    <text evidence="10">Binds 1 zinc ion per subunit.</text>
</comment>